<keyword evidence="2" id="KW-1133">Transmembrane helix</keyword>
<dbReference type="Gene3D" id="1.10.510.10">
    <property type="entry name" value="Transferase(Phosphotransferase) domain 1"/>
    <property type="match status" value="1"/>
</dbReference>
<dbReference type="InParanoid" id="A0A0D2HWD3"/>
<evidence type="ECO:0000313" key="4">
    <source>
        <dbReference type="EMBL" id="KIX14683.1"/>
    </source>
</evidence>
<name>A0A0D2HWD3_9BACT</name>
<dbReference type="GO" id="GO:0005524">
    <property type="term" value="F:ATP binding"/>
    <property type="evidence" value="ECO:0007669"/>
    <property type="project" value="InterPro"/>
</dbReference>
<dbReference type="SMART" id="SM00220">
    <property type="entry name" value="S_TKc"/>
    <property type="match status" value="1"/>
</dbReference>
<dbReference type="PANTHER" id="PTHR10566">
    <property type="entry name" value="CHAPERONE-ACTIVITY OF BC1 COMPLEX CABC1 -RELATED"/>
    <property type="match status" value="1"/>
</dbReference>
<dbReference type="Proteomes" id="UP000032233">
    <property type="component" value="Unassembled WGS sequence"/>
</dbReference>
<protein>
    <submittedName>
        <fullName evidence="4">ABC transporter</fullName>
    </submittedName>
</protein>
<dbReference type="PANTHER" id="PTHR10566:SF113">
    <property type="entry name" value="PROTEIN ACTIVITY OF BC1 COMPLEX KINASE 7, CHLOROPLASTIC"/>
    <property type="match status" value="1"/>
</dbReference>
<feature type="domain" description="Protein kinase" evidence="3">
    <location>
        <begin position="116"/>
        <end position="419"/>
    </location>
</feature>
<keyword evidence="2" id="KW-0812">Transmembrane</keyword>
<dbReference type="PROSITE" id="PS50011">
    <property type="entry name" value="PROTEIN_KINASE_DOM"/>
    <property type="match status" value="1"/>
</dbReference>
<sequence>MANLDRLREVVTVLVKFGFQDILARLDLPFDIFRLGKQEAAHEKDTWVRIRKVMEDLGPSFVKFGQLMSLRPDLLPPELLKELGKLQDRVQPESLEDIKKVATKSLGREMKQVFEWFEEEPLASASLSQVHRAALLEDGQVVAVKVQRPGIQAKVMSDLEILGFLTSGLHNFVEELKTYRLPDAFASLRRSLLRELDFSREARYMRIARSNLASDQGVVVPKVFAELSSENLLVMELIEGSRLADLPGDQPKKQRRLARTGLKAVIRQILQDGFFHADPHPGNILITSDDKVCFLDWGMIGRLGQRDRQSLLSLIDAVVSRDVERLVEVLADLSEGSRKLDKRKLALELSEVIDLYYAVELKSLNLGQLMAELLNLVREHGLALPPDYTVMVKALMTAEGTARLIYPDMDVIKEAEPLVKRLMLARFSPEEIWRGMRAVFRDLPVLGEVMPSRILNILNKLEKDELTIGFEHKNLYRFNLSLQQATNRLTMGIIIAAMLIASSLVISSGLGPYLFGFPALGVAGYVASGLLGLWLIINIIRSRKF</sequence>
<dbReference type="CDD" id="cd05121">
    <property type="entry name" value="ABC1_ADCK3-like"/>
    <property type="match status" value="1"/>
</dbReference>
<feature type="transmembrane region" description="Helical" evidence="2">
    <location>
        <begin position="513"/>
        <end position="537"/>
    </location>
</feature>
<comment type="caution">
    <text evidence="4">The sequence shown here is derived from an EMBL/GenBank/DDBJ whole genome shotgun (WGS) entry which is preliminary data.</text>
</comment>
<accession>A0A0D2HWD3</accession>
<evidence type="ECO:0000256" key="1">
    <source>
        <dbReference type="ARBA" id="ARBA00009670"/>
    </source>
</evidence>
<organism evidence="4 5">
    <name type="scientific">Dethiosulfatarculus sandiegensis</name>
    <dbReference type="NCBI Taxonomy" id="1429043"/>
    <lineage>
        <taxon>Bacteria</taxon>
        <taxon>Pseudomonadati</taxon>
        <taxon>Thermodesulfobacteriota</taxon>
        <taxon>Desulfarculia</taxon>
        <taxon>Desulfarculales</taxon>
        <taxon>Desulfarculaceae</taxon>
        <taxon>Dethiosulfatarculus</taxon>
    </lineage>
</organism>
<dbReference type="STRING" id="1429043.X474_07300"/>
<comment type="similarity">
    <text evidence="1">Belongs to the protein kinase superfamily. ADCK protein kinase family.</text>
</comment>
<keyword evidence="2" id="KW-0472">Membrane</keyword>
<dbReference type="GO" id="GO:0004672">
    <property type="term" value="F:protein kinase activity"/>
    <property type="evidence" value="ECO:0007669"/>
    <property type="project" value="InterPro"/>
</dbReference>
<dbReference type="InterPro" id="IPR000719">
    <property type="entry name" value="Prot_kinase_dom"/>
</dbReference>
<keyword evidence="5" id="KW-1185">Reference proteome</keyword>
<evidence type="ECO:0000259" key="3">
    <source>
        <dbReference type="PROSITE" id="PS50011"/>
    </source>
</evidence>
<dbReference type="AlphaFoldDB" id="A0A0D2HWD3"/>
<dbReference type="SUPFAM" id="SSF56112">
    <property type="entry name" value="Protein kinase-like (PK-like)"/>
    <property type="match status" value="1"/>
</dbReference>
<evidence type="ECO:0000313" key="5">
    <source>
        <dbReference type="Proteomes" id="UP000032233"/>
    </source>
</evidence>
<dbReference type="InterPro" id="IPR004147">
    <property type="entry name" value="ABC1_dom"/>
</dbReference>
<gene>
    <name evidence="4" type="ORF">X474_07300</name>
</gene>
<feature type="transmembrane region" description="Helical" evidence="2">
    <location>
        <begin position="489"/>
        <end position="507"/>
    </location>
</feature>
<dbReference type="EMBL" id="AZAC01000009">
    <property type="protein sequence ID" value="KIX14683.1"/>
    <property type="molecule type" value="Genomic_DNA"/>
</dbReference>
<dbReference type="FunCoup" id="A0A0D2HWD3">
    <property type="interactions" value="366"/>
</dbReference>
<evidence type="ECO:0000256" key="2">
    <source>
        <dbReference type="SAM" id="Phobius"/>
    </source>
</evidence>
<dbReference type="InterPro" id="IPR011009">
    <property type="entry name" value="Kinase-like_dom_sf"/>
</dbReference>
<dbReference type="Pfam" id="PF03109">
    <property type="entry name" value="ABC1"/>
    <property type="match status" value="1"/>
</dbReference>
<dbReference type="InterPro" id="IPR050154">
    <property type="entry name" value="UbiB_kinase"/>
</dbReference>
<reference evidence="4 5" key="1">
    <citation type="submission" date="2013-11" db="EMBL/GenBank/DDBJ databases">
        <title>Metagenomic analysis of a methanogenic consortium involved in long chain n-alkane degradation.</title>
        <authorList>
            <person name="Davidova I.A."/>
            <person name="Callaghan A.V."/>
            <person name="Wawrik B."/>
            <person name="Pruitt S."/>
            <person name="Marks C."/>
            <person name="Duncan K.E."/>
            <person name="Suflita J.M."/>
        </authorList>
    </citation>
    <scope>NUCLEOTIDE SEQUENCE [LARGE SCALE GENOMIC DNA]</scope>
    <source>
        <strain evidence="4 5">SPR</strain>
    </source>
</reference>
<proteinExistence type="inferred from homology"/>